<dbReference type="AlphaFoldDB" id="A0A1I5CHQ2"/>
<proteinExistence type="predicted"/>
<dbReference type="Proteomes" id="UP000181899">
    <property type="component" value="Unassembled WGS sequence"/>
</dbReference>
<name>A0A1I5CHQ2_9CLOT</name>
<accession>A0A1I5CHQ2</accession>
<organism evidence="1 2">
    <name type="scientific">Proteiniclasticum ruminis</name>
    <dbReference type="NCBI Taxonomy" id="398199"/>
    <lineage>
        <taxon>Bacteria</taxon>
        <taxon>Bacillati</taxon>
        <taxon>Bacillota</taxon>
        <taxon>Clostridia</taxon>
        <taxon>Eubacteriales</taxon>
        <taxon>Clostridiaceae</taxon>
        <taxon>Proteiniclasticum</taxon>
    </lineage>
</organism>
<dbReference type="RefSeq" id="WP_074912235.1">
    <property type="nucleotide sequence ID" value="NZ_FOVK01000006.1"/>
</dbReference>
<sequence>MKKFLFSVLAALLVTAGFLFLYFMQGFFIPMNETEKASVPFKAENGLYYVENQGVYEPIQVKGIHVGQAEAFHNALDFSTKKETFLVWFQDIQRLGANTIKINTVYHQAFYDALYEFNTNSEEPLYLLQGIRPSESDALWDKDGYHPEFLDRLKRDGRKAVDVIHGRKIALNDTRTGNGLFMKDVSPWVLGFLLGDEWNLDLMAYTNENEGNPDEFTGTYIKTDGANAFEVLLAEIMDDMMGYETGKYGDQRPISFVSSSIYDPFVYEESFAELIGKYNRLDIEHLNATSRNEAGLFAAYQYDGVSDTRLQHLANNEMNRTLLQSGYGKSYLSLLKKHHEKTLMIVNFNVSSARNTVDHPEGVTERRQGEEMVALLERFEASGIDHAVLHSWQDTWYLRTWNTAYGLDAQMESLWQNSLTETEHYGLAVFEPYRGETLMRVDGKKDDFEDIDFMEKEGFRYAVTRDHNYLYLFMEGKSFEKEKMVIGLDFLEDVGTKSPAGYGVTFDQGADFLLVLDGKENTELLVQERYSSIRPQFLERLKSVNPYVLKPRKDSSKMVPIQMVRRYTEEEIDLFSERPLSYYTSFTVGAFTYGQGNPDADDYVSTTDFYFGEESVEIRIPYGLLNFYNPLDGMIHEDYYDHFGVEPLKIRKFNIGIGSENQEIQMDTIKLSPLQRSAEVQFRLKESYEILKSYWEGSR</sequence>
<evidence type="ECO:0000313" key="2">
    <source>
        <dbReference type="Proteomes" id="UP000181899"/>
    </source>
</evidence>
<reference evidence="1 2" key="1">
    <citation type="submission" date="2016-10" db="EMBL/GenBank/DDBJ databases">
        <authorList>
            <person name="de Groot N.N."/>
        </authorList>
    </citation>
    <scope>NUCLEOTIDE SEQUENCE [LARGE SCALE GENOMIC DNA]</scope>
    <source>
        <strain evidence="1 2">ML2</strain>
    </source>
</reference>
<dbReference type="eggNOG" id="COG0457">
    <property type="taxonomic scope" value="Bacteria"/>
</dbReference>
<dbReference type="STRING" id="398199.SAMN05421804_101832"/>
<gene>
    <name evidence="1" type="ORF">SAMN04488695_106127</name>
</gene>
<evidence type="ECO:0000313" key="1">
    <source>
        <dbReference type="EMBL" id="SFN86443.1"/>
    </source>
</evidence>
<dbReference type="EMBL" id="FOVK01000006">
    <property type="protein sequence ID" value="SFN86443.1"/>
    <property type="molecule type" value="Genomic_DNA"/>
</dbReference>
<keyword evidence="2" id="KW-1185">Reference proteome</keyword>
<dbReference type="OrthoDB" id="916275at2"/>
<protein>
    <submittedName>
        <fullName evidence="1">Uncharacterized protein</fullName>
    </submittedName>
</protein>